<dbReference type="RefSeq" id="WP_204728720.1">
    <property type="nucleotide sequence ID" value="NZ_JAFBDK010000005.1"/>
</dbReference>
<accession>A0ABW5ZHX5</accession>
<dbReference type="SUPFAM" id="SSF110296">
    <property type="entry name" value="Oligoxyloglucan reducing end-specific cellobiohydrolase"/>
    <property type="match status" value="1"/>
</dbReference>
<proteinExistence type="predicted"/>
<protein>
    <submittedName>
        <fullName evidence="1">F510_1955 family glycosylhydrolase</fullName>
    </submittedName>
</protein>
<dbReference type="EMBL" id="JBHUPG010000019">
    <property type="protein sequence ID" value="MFD2912147.1"/>
    <property type="molecule type" value="Genomic_DNA"/>
</dbReference>
<dbReference type="Proteomes" id="UP001597561">
    <property type="component" value="Unassembled WGS sequence"/>
</dbReference>
<keyword evidence="2" id="KW-1185">Reference proteome</keyword>
<evidence type="ECO:0000313" key="2">
    <source>
        <dbReference type="Proteomes" id="UP001597561"/>
    </source>
</evidence>
<organism evidence="1 2">
    <name type="scientific">Jeotgalibacillus terrae</name>
    <dbReference type="NCBI Taxonomy" id="587735"/>
    <lineage>
        <taxon>Bacteria</taxon>
        <taxon>Bacillati</taxon>
        <taxon>Bacillota</taxon>
        <taxon>Bacilli</taxon>
        <taxon>Bacillales</taxon>
        <taxon>Caryophanaceae</taxon>
        <taxon>Jeotgalibacillus</taxon>
    </lineage>
</organism>
<reference evidence="2" key="1">
    <citation type="journal article" date="2019" name="Int. J. Syst. Evol. Microbiol.">
        <title>The Global Catalogue of Microorganisms (GCM) 10K type strain sequencing project: providing services to taxonomists for standard genome sequencing and annotation.</title>
        <authorList>
            <consortium name="The Broad Institute Genomics Platform"/>
            <consortium name="The Broad Institute Genome Sequencing Center for Infectious Disease"/>
            <person name="Wu L."/>
            <person name="Ma J."/>
        </authorList>
    </citation>
    <scope>NUCLEOTIDE SEQUENCE [LARGE SCALE GENOMIC DNA]</scope>
    <source>
        <strain evidence="2">KCTC 13528</strain>
    </source>
</reference>
<gene>
    <name evidence="1" type="ORF">ACFS5P_09700</name>
</gene>
<evidence type="ECO:0000313" key="1">
    <source>
        <dbReference type="EMBL" id="MFD2912147.1"/>
    </source>
</evidence>
<sequence>MNRFALLGISVIILSACSSDDKDQAFYVKTEEPSISHMHGMGFIGEDLAVATHNGLLKYSEDEWYETTRDNHDYMGFTPFEEGFYASGHPEKGSKIENPLGLIKSTDQGKSIESLAFSGETDFHLLAASFEGETIYGALSQPNSVLTSPGLYRTQNEGEDWEQLSLAGLKATTINGLAVHPSNDEQLALSSEEGIFISNDFGETFSLIEGTLNTTGLTFTEDSLLFSANDGEKVSFNSYQLNQKEITLRGTLPVEPGNNLYLAVNPGNADEVWAAVENNLFFSNNGGATWDNINPGSN</sequence>
<dbReference type="Gene3D" id="2.130.10.10">
    <property type="entry name" value="YVTN repeat-like/Quinoprotein amine dehydrogenase"/>
    <property type="match status" value="2"/>
</dbReference>
<name>A0ABW5ZHX5_9BACL</name>
<dbReference type="NCBIfam" id="NF045728">
    <property type="entry name" value="glycosyl_F510_1955"/>
    <property type="match status" value="1"/>
</dbReference>
<dbReference type="InterPro" id="IPR054817">
    <property type="entry name" value="Glycosyl_F510_1955-like"/>
</dbReference>
<comment type="caution">
    <text evidence="1">The sequence shown here is derived from an EMBL/GenBank/DDBJ whole genome shotgun (WGS) entry which is preliminary data.</text>
</comment>
<dbReference type="InterPro" id="IPR015943">
    <property type="entry name" value="WD40/YVTN_repeat-like_dom_sf"/>
</dbReference>
<dbReference type="PROSITE" id="PS51257">
    <property type="entry name" value="PROKAR_LIPOPROTEIN"/>
    <property type="match status" value="1"/>
</dbReference>